<dbReference type="InterPro" id="IPR042520">
    <property type="entry name" value="GshA_N"/>
</dbReference>
<dbReference type="Pfam" id="PF08886">
    <property type="entry name" value="GshA"/>
    <property type="match status" value="1"/>
</dbReference>
<sequence length="433" mass="49100">MSIEHLHAVPHLTTALSGPLHDIESQLLEHQAEIETWFRQQWLETPAPFYTSVDLRNSGFKLAPVDTNLFPAGFNNLNPAFMTLSIQAVQSVFERICPKAVRILLVPENHTRNQHYLESIAALQEIITKAGFEIRIGSLLPELEEKLTIKLPSGQKLLLEPIQRHGNKVYIEDYEPCLVLLNNDLSSGRPEILENIDQMILPPLELGWSDRLKSDHFTEYHRATKEFAELIELDPWLITPMFCNCGKLDFMKREGEDCLASNVDRMLKGIQKKYDQYHIDKPPFVIVKADSGTYGMGIMTIHNGNEVRELNRKQRTRMAKSKGGQSVTDVIIQEGVYTFETWGDEQSVAEPVVYMVDHFVVGGFYRVHTGRGINENLNAPGMHFEPLAFAETCNVPDCNKAPDAGPNRFYAYGVIARLALLAAAREHTEYLNK</sequence>
<proteinExistence type="predicted"/>
<dbReference type="GO" id="GO:0004357">
    <property type="term" value="F:glutamate-cysteine ligase activity"/>
    <property type="evidence" value="ECO:0007669"/>
    <property type="project" value="UniProtKB-EC"/>
</dbReference>
<name>A0A3B1BFM4_9ZZZZ</name>
<evidence type="ECO:0000313" key="1">
    <source>
        <dbReference type="EMBL" id="VAX09210.1"/>
    </source>
</evidence>
<dbReference type="EC" id="6.3.2.2" evidence="1"/>
<reference evidence="1" key="1">
    <citation type="submission" date="2018-06" db="EMBL/GenBank/DDBJ databases">
        <authorList>
            <person name="Zhirakovskaya E."/>
        </authorList>
    </citation>
    <scope>NUCLEOTIDE SEQUENCE</scope>
</reference>
<dbReference type="InterPro" id="IPR011718">
    <property type="entry name" value="GshA"/>
</dbReference>
<gene>
    <name evidence="1" type="ORF">MNBD_GAMMA25-1998</name>
</gene>
<dbReference type="NCBIfam" id="TIGR02049">
    <property type="entry name" value="gshA_ferroox"/>
    <property type="match status" value="1"/>
</dbReference>
<dbReference type="EMBL" id="UOFY01000033">
    <property type="protein sequence ID" value="VAX09210.1"/>
    <property type="molecule type" value="Genomic_DNA"/>
</dbReference>
<dbReference type="AlphaFoldDB" id="A0A3B1BFM4"/>
<organism evidence="1">
    <name type="scientific">hydrothermal vent metagenome</name>
    <dbReference type="NCBI Taxonomy" id="652676"/>
    <lineage>
        <taxon>unclassified sequences</taxon>
        <taxon>metagenomes</taxon>
        <taxon>ecological metagenomes</taxon>
    </lineage>
</organism>
<keyword evidence="1" id="KW-0436">Ligase</keyword>
<protein>
    <submittedName>
        <fullName evidence="1">Glutamate--cysteine ligase, divergent, of Alpha-and Beta-proteobacteria type</fullName>
        <ecNumber evidence="1">6.3.2.2</ecNumber>
    </submittedName>
</protein>
<accession>A0A3B1BFM4</accession>
<dbReference type="Gene3D" id="3.40.50.11280">
    <property type="entry name" value="Glutamate-cysteine ligase, N-terminal domain"/>
    <property type="match status" value="1"/>
</dbReference>